<feature type="non-terminal residue" evidence="1">
    <location>
        <position position="1"/>
    </location>
</feature>
<evidence type="ECO:0000313" key="1">
    <source>
        <dbReference type="EMBL" id="EKC78362.1"/>
    </source>
</evidence>
<sequence length="174" mass="18450">GFCCGDKTMLRCGLPGQLSSQAPAASSLPVLPRSCPVSPGPFPAFPRRVPLLPVLSGTCPFCSRPSRRSPPALCLAGILRPARFILLPHAVRGTAFPAVLLKLAAFGLRAIVARRTVLPGILVLKPQASGWCGGRPFPFSRSGAIAPGILRRPRPLKIPFVRFLSDDVSLLSKP</sequence>
<proteinExistence type="predicted"/>
<dbReference type="AlphaFoldDB" id="K1TZ57"/>
<gene>
    <name evidence="1" type="ORF">LEA_03574</name>
</gene>
<feature type="non-terminal residue" evidence="1">
    <location>
        <position position="174"/>
    </location>
</feature>
<accession>K1TZ57</accession>
<reference evidence="1" key="1">
    <citation type="journal article" date="2013" name="Environ. Microbiol.">
        <title>Microbiota from the distal guts of lean and obese adolescents exhibit partial functional redundancy besides clear differences in community structure.</title>
        <authorList>
            <person name="Ferrer M."/>
            <person name="Ruiz A."/>
            <person name="Lanza F."/>
            <person name="Haange S.B."/>
            <person name="Oberbach A."/>
            <person name="Till H."/>
            <person name="Bargiela R."/>
            <person name="Campoy C."/>
            <person name="Segura M.T."/>
            <person name="Richter M."/>
            <person name="von Bergen M."/>
            <person name="Seifert J."/>
            <person name="Suarez A."/>
        </authorList>
    </citation>
    <scope>NUCLEOTIDE SEQUENCE</scope>
</reference>
<organism evidence="1">
    <name type="scientific">human gut metagenome</name>
    <dbReference type="NCBI Taxonomy" id="408170"/>
    <lineage>
        <taxon>unclassified sequences</taxon>
        <taxon>metagenomes</taxon>
        <taxon>organismal metagenomes</taxon>
    </lineage>
</organism>
<name>K1TZ57_9ZZZZ</name>
<dbReference type="EMBL" id="AJWY01002367">
    <property type="protein sequence ID" value="EKC78362.1"/>
    <property type="molecule type" value="Genomic_DNA"/>
</dbReference>
<protein>
    <submittedName>
        <fullName evidence="1">Uncharacterized protein</fullName>
    </submittedName>
</protein>
<comment type="caution">
    <text evidence="1">The sequence shown here is derived from an EMBL/GenBank/DDBJ whole genome shotgun (WGS) entry which is preliminary data.</text>
</comment>